<sequence length="392" mass="45334">MLDYLDEETVIWEQDPKKKLSEVNSDKPAVFRTPDATQMEFLKHFDKSENQLINISAELLAVTLKIDSIPEPDDIAELREQLVARISDLKDKGSHLNYPVAVIDKLCFLFAVVLDEFIVYTDWGEKRGWENKTLLSELFGMRNGGELFFSVADKAARQPNKMIDLIEIIYLFLSIGFKGQYHSQGSEQLKRFIHQLEQILSQYRQSTRIHCQTRVTHPKVRRPSRKKRYAVISLLFATLIGSTLALTYFWYSKTLPQRSRDFTYLPDFSQRYILSGQVNDIVFISSDSDLSSPPIRGSRVEAQQSPRVAASPINSDSKLWLVQLATFSNEQNAQLFIERLSASKYEPRVDSYKQYFRVVVDVDDRSQAIETQKWLKDNQNIDSIVIKTNKQQ</sequence>
<name>A0A3G4V6V3_9VIBR</name>
<dbReference type="EMBL" id="CP033577">
    <property type="protein sequence ID" value="AYV20029.1"/>
    <property type="molecule type" value="Genomic_DNA"/>
</dbReference>
<dbReference type="PROSITE" id="PS51724">
    <property type="entry name" value="SPOR"/>
    <property type="match status" value="1"/>
</dbReference>
<dbReference type="NCBIfam" id="NF038228">
    <property type="entry name" value="IcmH_DotU_IVB"/>
    <property type="match status" value="1"/>
</dbReference>
<gene>
    <name evidence="1" type="ORF">ECB94_01395</name>
</gene>
<proteinExistence type="predicted"/>
<dbReference type="InterPro" id="IPR007730">
    <property type="entry name" value="SPOR-like_dom"/>
</dbReference>
<dbReference type="InterPro" id="IPR038522">
    <property type="entry name" value="T4/T6SS_DotU_sf"/>
</dbReference>
<dbReference type="PANTHER" id="PTHR38033:SF1">
    <property type="entry name" value="DOTU FAMILY TYPE IV_VI SECRETION SYSTEM PROTEIN"/>
    <property type="match status" value="1"/>
</dbReference>
<reference evidence="1 2" key="1">
    <citation type="submission" date="2018-11" db="EMBL/GenBank/DDBJ databases">
        <title>Complete Genome Sequence of Vbrio mediterranei 117-T6: a Potential Pathogen Bacteria Isolated from the Conchocelis of Pyropia.</title>
        <authorList>
            <person name="Liu Q."/>
        </authorList>
    </citation>
    <scope>NUCLEOTIDE SEQUENCE [LARGE SCALE GENOMIC DNA]</scope>
    <source>
        <strain evidence="1 2">117-T6</strain>
    </source>
</reference>
<evidence type="ECO:0000313" key="2">
    <source>
        <dbReference type="Proteomes" id="UP000279760"/>
    </source>
</evidence>
<dbReference type="Proteomes" id="UP000279760">
    <property type="component" value="Chromosome 1"/>
</dbReference>
<dbReference type="Pfam" id="PF09850">
    <property type="entry name" value="DotU"/>
    <property type="match status" value="1"/>
</dbReference>
<dbReference type="PANTHER" id="PTHR38033">
    <property type="entry name" value="MEMBRANE PROTEIN-RELATED"/>
    <property type="match status" value="1"/>
</dbReference>
<dbReference type="Gene3D" id="1.25.40.590">
    <property type="entry name" value="Type IV / VI secretion system, DotU"/>
    <property type="match status" value="1"/>
</dbReference>
<dbReference type="Gene3D" id="3.30.70.1070">
    <property type="entry name" value="Sporulation related repeat"/>
    <property type="match status" value="1"/>
</dbReference>
<dbReference type="NCBIfam" id="TIGR03349">
    <property type="entry name" value="IV_VI_DotU"/>
    <property type="match status" value="1"/>
</dbReference>
<dbReference type="GeneID" id="64086358"/>
<dbReference type="GO" id="GO:0042834">
    <property type="term" value="F:peptidoglycan binding"/>
    <property type="evidence" value="ECO:0007669"/>
    <property type="project" value="InterPro"/>
</dbReference>
<protein>
    <submittedName>
        <fullName evidence="1">Uncharacterized protein</fullName>
    </submittedName>
</protein>
<evidence type="ECO:0000313" key="1">
    <source>
        <dbReference type="EMBL" id="AYV20029.1"/>
    </source>
</evidence>
<dbReference type="InterPro" id="IPR036680">
    <property type="entry name" value="SPOR-like_sf"/>
</dbReference>
<accession>A0A3G4V6V3</accession>
<dbReference type="Pfam" id="PF05036">
    <property type="entry name" value="SPOR"/>
    <property type="match status" value="1"/>
</dbReference>
<dbReference type="AlphaFoldDB" id="A0A3G4V6V3"/>
<dbReference type="RefSeq" id="WP_006070770.1">
    <property type="nucleotide sequence ID" value="NZ_CP033577.1"/>
</dbReference>
<dbReference type="InterPro" id="IPR017732">
    <property type="entry name" value="T4/T6SS_DotU"/>
</dbReference>
<dbReference type="SUPFAM" id="SSF110997">
    <property type="entry name" value="Sporulation related repeat"/>
    <property type="match status" value="1"/>
</dbReference>
<organism evidence="1 2">
    <name type="scientific">Vibrio mediterranei</name>
    <dbReference type="NCBI Taxonomy" id="689"/>
    <lineage>
        <taxon>Bacteria</taxon>
        <taxon>Pseudomonadati</taxon>
        <taxon>Pseudomonadota</taxon>
        <taxon>Gammaproteobacteria</taxon>
        <taxon>Vibrionales</taxon>
        <taxon>Vibrionaceae</taxon>
        <taxon>Vibrio</taxon>
    </lineage>
</organism>